<reference evidence="1 2" key="1">
    <citation type="journal article" date="2024" name="G3 (Bethesda)">
        <title>Genome assembly of Hibiscus sabdariffa L. provides insights into metabolisms of medicinal natural products.</title>
        <authorList>
            <person name="Kim T."/>
        </authorList>
    </citation>
    <scope>NUCLEOTIDE SEQUENCE [LARGE SCALE GENOMIC DNA]</scope>
    <source>
        <strain evidence="1">TK-2024</strain>
        <tissue evidence="1">Old leaves</tissue>
    </source>
</reference>
<keyword evidence="2" id="KW-1185">Reference proteome</keyword>
<organism evidence="1 2">
    <name type="scientific">Hibiscus sabdariffa</name>
    <name type="common">roselle</name>
    <dbReference type="NCBI Taxonomy" id="183260"/>
    <lineage>
        <taxon>Eukaryota</taxon>
        <taxon>Viridiplantae</taxon>
        <taxon>Streptophyta</taxon>
        <taxon>Embryophyta</taxon>
        <taxon>Tracheophyta</taxon>
        <taxon>Spermatophyta</taxon>
        <taxon>Magnoliopsida</taxon>
        <taxon>eudicotyledons</taxon>
        <taxon>Gunneridae</taxon>
        <taxon>Pentapetalae</taxon>
        <taxon>rosids</taxon>
        <taxon>malvids</taxon>
        <taxon>Malvales</taxon>
        <taxon>Malvaceae</taxon>
        <taxon>Malvoideae</taxon>
        <taxon>Hibiscus</taxon>
    </lineage>
</organism>
<dbReference type="EMBL" id="JBBPBM010000068">
    <property type="protein sequence ID" value="KAK8513962.1"/>
    <property type="molecule type" value="Genomic_DNA"/>
</dbReference>
<evidence type="ECO:0000313" key="1">
    <source>
        <dbReference type="EMBL" id="KAK8513962.1"/>
    </source>
</evidence>
<sequence length="166" mass="17758">MGGSTVVLPYASALREAATADVNVPTAPVLDVVPLQVVSPDTTIVPENKPVVVDHDDSALDSRDAANFETGATLFAIDAVSGPMHPVIAEFNEWFDANDDGADLVRRNPPLLSTKRAPGGSDPPRTKRARSIPTTVLVREAKHTKAGMSNYKHSLAKVDRQPRRGK</sequence>
<comment type="caution">
    <text evidence="1">The sequence shown here is derived from an EMBL/GenBank/DDBJ whole genome shotgun (WGS) entry which is preliminary data.</text>
</comment>
<dbReference type="Proteomes" id="UP001472677">
    <property type="component" value="Unassembled WGS sequence"/>
</dbReference>
<accession>A0ABR2C3J3</accession>
<gene>
    <name evidence="1" type="ORF">V6N12_037327</name>
</gene>
<proteinExistence type="predicted"/>
<name>A0ABR2C3J3_9ROSI</name>
<evidence type="ECO:0000313" key="2">
    <source>
        <dbReference type="Proteomes" id="UP001472677"/>
    </source>
</evidence>
<protein>
    <submittedName>
        <fullName evidence="1">Uncharacterized protein</fullName>
    </submittedName>
</protein>